<dbReference type="GO" id="GO:0016627">
    <property type="term" value="F:oxidoreductase activity, acting on the CH-CH group of donors"/>
    <property type="evidence" value="ECO:0007669"/>
    <property type="project" value="InterPro"/>
</dbReference>
<dbReference type="Gene3D" id="1.10.540.10">
    <property type="entry name" value="Acyl-CoA dehydrogenase/oxidase, N-terminal domain"/>
    <property type="match status" value="1"/>
</dbReference>
<comment type="caution">
    <text evidence="10">The sequence shown here is derived from an EMBL/GenBank/DDBJ whole genome shotgun (WGS) entry which is preliminary data.</text>
</comment>
<comment type="similarity">
    <text evidence="2 6">Belongs to the acyl-CoA dehydrogenase family.</text>
</comment>
<dbReference type="InterPro" id="IPR052161">
    <property type="entry name" value="Mycobact_Acyl-CoA_DH"/>
</dbReference>
<dbReference type="Gene3D" id="2.40.110.10">
    <property type="entry name" value="Butyryl-CoA Dehydrogenase, subunit A, domain 2"/>
    <property type="match status" value="1"/>
</dbReference>
<dbReference type="Pfam" id="PF00441">
    <property type="entry name" value="Acyl-CoA_dh_1"/>
    <property type="match status" value="1"/>
</dbReference>
<evidence type="ECO:0000256" key="5">
    <source>
        <dbReference type="ARBA" id="ARBA00023002"/>
    </source>
</evidence>
<comment type="cofactor">
    <cofactor evidence="1 6">
        <name>FAD</name>
        <dbReference type="ChEBI" id="CHEBI:57692"/>
    </cofactor>
</comment>
<evidence type="ECO:0000259" key="8">
    <source>
        <dbReference type="Pfam" id="PF02770"/>
    </source>
</evidence>
<keyword evidence="11" id="KW-1185">Reference proteome</keyword>
<dbReference type="InterPro" id="IPR009075">
    <property type="entry name" value="AcylCo_DH/oxidase_C"/>
</dbReference>
<evidence type="ECO:0000313" key="11">
    <source>
        <dbReference type="Proteomes" id="UP000561459"/>
    </source>
</evidence>
<proteinExistence type="inferred from homology"/>
<dbReference type="InterPro" id="IPR013786">
    <property type="entry name" value="AcylCoA_DH/ox_N"/>
</dbReference>
<dbReference type="Proteomes" id="UP000561459">
    <property type="component" value="Unassembled WGS sequence"/>
</dbReference>
<feature type="domain" description="Acyl-CoA oxidase/dehydrogenase middle" evidence="8">
    <location>
        <begin position="127"/>
        <end position="221"/>
    </location>
</feature>
<evidence type="ECO:0000256" key="3">
    <source>
        <dbReference type="ARBA" id="ARBA00022630"/>
    </source>
</evidence>
<protein>
    <submittedName>
        <fullName evidence="10">Alkylation response protein AidB-like acyl-CoA dehydrogenase</fullName>
    </submittedName>
</protein>
<keyword evidence="5 6" id="KW-0560">Oxidoreductase</keyword>
<dbReference type="GO" id="GO:0005886">
    <property type="term" value="C:plasma membrane"/>
    <property type="evidence" value="ECO:0007669"/>
    <property type="project" value="TreeGrafter"/>
</dbReference>
<evidence type="ECO:0000256" key="1">
    <source>
        <dbReference type="ARBA" id="ARBA00001974"/>
    </source>
</evidence>
<feature type="domain" description="Acyl-CoA dehydrogenase/oxidase C-terminal" evidence="7">
    <location>
        <begin position="233"/>
        <end position="388"/>
    </location>
</feature>
<accession>A0A7W6C8D9</accession>
<dbReference type="PANTHER" id="PTHR43292:SF3">
    <property type="entry name" value="ACYL-COA DEHYDROGENASE FADE29"/>
    <property type="match status" value="1"/>
</dbReference>
<reference evidence="10 11" key="1">
    <citation type="submission" date="2020-08" db="EMBL/GenBank/DDBJ databases">
        <title>Genomic Encyclopedia of Type Strains, Phase IV (KMG-IV): sequencing the most valuable type-strain genomes for metagenomic binning, comparative biology and taxonomic classification.</title>
        <authorList>
            <person name="Goeker M."/>
        </authorList>
    </citation>
    <scope>NUCLEOTIDE SEQUENCE [LARGE SCALE GENOMIC DNA]</scope>
    <source>
        <strain evidence="10 11">DSM 27568</strain>
    </source>
</reference>
<evidence type="ECO:0000256" key="4">
    <source>
        <dbReference type="ARBA" id="ARBA00022827"/>
    </source>
</evidence>
<dbReference type="Gene3D" id="1.20.140.10">
    <property type="entry name" value="Butyryl-CoA Dehydrogenase, subunit A, domain 3"/>
    <property type="match status" value="1"/>
</dbReference>
<evidence type="ECO:0000256" key="2">
    <source>
        <dbReference type="ARBA" id="ARBA00009347"/>
    </source>
</evidence>
<gene>
    <name evidence="10" type="ORF">GGR39_001944</name>
</gene>
<dbReference type="PANTHER" id="PTHR43292">
    <property type="entry name" value="ACYL-COA DEHYDROGENASE"/>
    <property type="match status" value="1"/>
</dbReference>
<dbReference type="FunFam" id="2.40.110.10:FF:000011">
    <property type="entry name" value="Acyl-CoA dehydrogenase FadE34"/>
    <property type="match status" value="1"/>
</dbReference>
<sequence>MIIEQKNDASVFRSAIRDWIKEALPNDWDALAERGTEDDHVEFQRWWFGERAKQGLAVPHWPVEFGGVGLGLAEQMIVADEMARAQAPMLDVHTVTLNHLPGTLIPCGNKEQQQKYLPPASRGTVWCQGFSEPGAGSDLASLRCRAVRDGDHYVINGQKIWSSMSRYAEHCILLVRTSTEGTKHAGISFLIMDMDTPGLEVRPIKQIDGQAEFSELFLTDVRIPVANRVGEENDGWRVAQATLSSERGLLAFEAGERSRHTMEAFYRSALDAKASWLEDDELRREFLTLLTDMQASRRFIRKLLKDHEEGAPPAVTAIASSQIKLFQTTLFQRIGDLIVRIEGVEGHFRRGFTPRRRLTGMTDFINSFGWTISGGTNEIMRNLIAERGLGMPRG</sequence>
<dbReference type="SUPFAM" id="SSF47203">
    <property type="entry name" value="Acyl-CoA dehydrogenase C-terminal domain-like"/>
    <property type="match status" value="1"/>
</dbReference>
<dbReference type="InterPro" id="IPR036250">
    <property type="entry name" value="AcylCo_DH-like_C"/>
</dbReference>
<dbReference type="InterPro" id="IPR037069">
    <property type="entry name" value="AcylCoA_DH/ox_N_sf"/>
</dbReference>
<dbReference type="GO" id="GO:0050660">
    <property type="term" value="F:flavin adenine dinucleotide binding"/>
    <property type="evidence" value="ECO:0007669"/>
    <property type="project" value="InterPro"/>
</dbReference>
<name>A0A7W6C8D9_9SPHN</name>
<dbReference type="EMBL" id="JACIDY010000004">
    <property type="protein sequence ID" value="MBB3940287.1"/>
    <property type="molecule type" value="Genomic_DNA"/>
</dbReference>
<dbReference type="Pfam" id="PF02770">
    <property type="entry name" value="Acyl-CoA_dh_M"/>
    <property type="match status" value="1"/>
</dbReference>
<dbReference type="InterPro" id="IPR046373">
    <property type="entry name" value="Acyl-CoA_Oxase/DH_mid-dom_sf"/>
</dbReference>
<evidence type="ECO:0000256" key="6">
    <source>
        <dbReference type="RuleBase" id="RU362125"/>
    </source>
</evidence>
<evidence type="ECO:0000259" key="9">
    <source>
        <dbReference type="Pfam" id="PF02771"/>
    </source>
</evidence>
<organism evidence="10 11">
    <name type="scientific">Novosphingobium fluoreni</name>
    <dbReference type="NCBI Taxonomy" id="1391222"/>
    <lineage>
        <taxon>Bacteria</taxon>
        <taxon>Pseudomonadati</taxon>
        <taxon>Pseudomonadota</taxon>
        <taxon>Alphaproteobacteria</taxon>
        <taxon>Sphingomonadales</taxon>
        <taxon>Sphingomonadaceae</taxon>
        <taxon>Novosphingobium</taxon>
    </lineage>
</organism>
<evidence type="ECO:0000313" key="10">
    <source>
        <dbReference type="EMBL" id="MBB3940287.1"/>
    </source>
</evidence>
<dbReference type="Pfam" id="PF02771">
    <property type="entry name" value="Acyl-CoA_dh_N"/>
    <property type="match status" value="1"/>
</dbReference>
<keyword evidence="4 6" id="KW-0274">FAD</keyword>
<dbReference type="InterPro" id="IPR009100">
    <property type="entry name" value="AcylCoA_DH/oxidase_NM_dom_sf"/>
</dbReference>
<dbReference type="SUPFAM" id="SSF56645">
    <property type="entry name" value="Acyl-CoA dehydrogenase NM domain-like"/>
    <property type="match status" value="1"/>
</dbReference>
<evidence type="ECO:0000259" key="7">
    <source>
        <dbReference type="Pfam" id="PF00441"/>
    </source>
</evidence>
<feature type="domain" description="Acyl-CoA dehydrogenase/oxidase N-terminal" evidence="9">
    <location>
        <begin position="11"/>
        <end position="123"/>
    </location>
</feature>
<dbReference type="AlphaFoldDB" id="A0A7W6C8D9"/>
<dbReference type="InterPro" id="IPR006091">
    <property type="entry name" value="Acyl-CoA_Oxase/DH_mid-dom"/>
</dbReference>
<keyword evidence="3 6" id="KW-0285">Flavoprotein</keyword>